<dbReference type="VEuPathDB" id="FungiDB:NCU07582"/>
<feature type="compositionally biased region" description="Low complexity" evidence="1">
    <location>
        <begin position="753"/>
        <end position="766"/>
    </location>
</feature>
<gene>
    <name evidence="3" type="ORF">NCU07582</name>
</gene>
<feature type="region of interest" description="Disordered" evidence="1">
    <location>
        <begin position="277"/>
        <end position="415"/>
    </location>
</feature>
<evidence type="ECO:0000256" key="1">
    <source>
        <dbReference type="SAM" id="MobiDB-lite"/>
    </source>
</evidence>
<feature type="compositionally biased region" description="Acidic residues" evidence="1">
    <location>
        <begin position="389"/>
        <end position="401"/>
    </location>
</feature>
<dbReference type="OrthoDB" id="5238281at2759"/>
<dbReference type="HOGENOM" id="CLU_363728_0_0_1"/>
<feature type="compositionally biased region" description="Low complexity" evidence="1">
    <location>
        <begin position="286"/>
        <end position="317"/>
    </location>
</feature>
<feature type="compositionally biased region" description="Low complexity" evidence="1">
    <location>
        <begin position="220"/>
        <end position="233"/>
    </location>
</feature>
<organism evidence="3 4">
    <name type="scientific">Neurospora crassa (strain ATCC 24698 / 74-OR23-1A / CBS 708.71 / DSM 1257 / FGSC 987)</name>
    <dbReference type="NCBI Taxonomy" id="367110"/>
    <lineage>
        <taxon>Eukaryota</taxon>
        <taxon>Fungi</taxon>
        <taxon>Dikarya</taxon>
        <taxon>Ascomycota</taxon>
        <taxon>Pezizomycotina</taxon>
        <taxon>Sordariomycetes</taxon>
        <taxon>Sordariomycetidae</taxon>
        <taxon>Sordariales</taxon>
        <taxon>Sordariaceae</taxon>
        <taxon>Neurospora</taxon>
    </lineage>
</organism>
<dbReference type="STRING" id="367110.Q7SBH4"/>
<feature type="compositionally biased region" description="Low complexity" evidence="1">
    <location>
        <begin position="574"/>
        <end position="583"/>
    </location>
</feature>
<dbReference type="GeneID" id="3879127"/>
<evidence type="ECO:0000313" key="4">
    <source>
        <dbReference type="Proteomes" id="UP000001805"/>
    </source>
</evidence>
<feature type="compositionally biased region" description="Low complexity" evidence="1">
    <location>
        <begin position="62"/>
        <end position="73"/>
    </location>
</feature>
<evidence type="ECO:0000313" key="3">
    <source>
        <dbReference type="EMBL" id="EAA33726.2"/>
    </source>
</evidence>
<feature type="compositionally biased region" description="Pro residues" evidence="1">
    <location>
        <begin position="715"/>
        <end position="724"/>
    </location>
</feature>
<feature type="compositionally biased region" description="Basic residues" evidence="1">
    <location>
        <begin position="146"/>
        <end position="156"/>
    </location>
</feature>
<keyword evidence="2" id="KW-0812">Transmembrane</keyword>
<feature type="compositionally biased region" description="Basic and acidic residues" evidence="1">
    <location>
        <begin position="157"/>
        <end position="176"/>
    </location>
</feature>
<dbReference type="PaxDb" id="5141-EFNCRP00000007746"/>
<accession>Q7SBH4</accession>
<dbReference type="AlphaFoldDB" id="Q7SBH4"/>
<proteinExistence type="predicted"/>
<feature type="compositionally biased region" description="Polar residues" evidence="1">
    <location>
        <begin position="490"/>
        <end position="503"/>
    </location>
</feature>
<feature type="compositionally biased region" description="Low complexity" evidence="1">
    <location>
        <begin position="40"/>
        <end position="51"/>
    </location>
</feature>
<feature type="region of interest" description="Disordered" evidence="1">
    <location>
        <begin position="443"/>
        <end position="463"/>
    </location>
</feature>
<keyword evidence="4" id="KW-1185">Reference proteome</keyword>
<dbReference type="Proteomes" id="UP000001805">
    <property type="component" value="Chromosome 4, Linkage Group IV"/>
</dbReference>
<feature type="compositionally biased region" description="Polar residues" evidence="1">
    <location>
        <begin position="584"/>
        <end position="599"/>
    </location>
</feature>
<feature type="compositionally biased region" description="Polar residues" evidence="1">
    <location>
        <begin position="132"/>
        <end position="145"/>
    </location>
</feature>
<feature type="compositionally biased region" description="Polar residues" evidence="1">
    <location>
        <begin position="75"/>
        <end position="85"/>
    </location>
</feature>
<name>Q7SBH4_NEUCR</name>
<reference evidence="3 4" key="1">
    <citation type="journal article" date="2003" name="Nature">
        <title>The genome sequence of the filamentous fungus Neurospora crassa.</title>
        <authorList>
            <person name="Galagan J.E."/>
            <person name="Calvo S.E."/>
            <person name="Borkovich K.A."/>
            <person name="Selker E.U."/>
            <person name="Read N.D."/>
            <person name="Jaffe D."/>
            <person name="FitzHugh W."/>
            <person name="Ma L.J."/>
            <person name="Smirnov S."/>
            <person name="Purcell S."/>
            <person name="Rehman B."/>
            <person name="Elkins T."/>
            <person name="Engels R."/>
            <person name="Wang S."/>
            <person name="Nielsen C.B."/>
            <person name="Butler J."/>
            <person name="Endrizzi M."/>
            <person name="Qui D."/>
            <person name="Ianakiev P."/>
            <person name="Bell-Pedersen D."/>
            <person name="Nelson M.A."/>
            <person name="Werner-Washburne M."/>
            <person name="Selitrennikoff C.P."/>
            <person name="Kinsey J.A."/>
            <person name="Braun E.L."/>
            <person name="Zelter A."/>
            <person name="Schulte U."/>
            <person name="Kothe G.O."/>
            <person name="Jedd G."/>
            <person name="Mewes W."/>
            <person name="Staben C."/>
            <person name="Marcotte E."/>
            <person name="Greenberg D."/>
            <person name="Roy A."/>
            <person name="Foley K."/>
            <person name="Naylor J."/>
            <person name="Stange-Thomann N."/>
            <person name="Barrett R."/>
            <person name="Gnerre S."/>
            <person name="Kamal M."/>
            <person name="Kamvysselis M."/>
            <person name="Mauceli E."/>
            <person name="Bielke C."/>
            <person name="Rudd S."/>
            <person name="Frishman D."/>
            <person name="Krystofova S."/>
            <person name="Rasmussen C."/>
            <person name="Metzenberg R.L."/>
            <person name="Perkins D.D."/>
            <person name="Kroken S."/>
            <person name="Cogoni C."/>
            <person name="Macino G."/>
            <person name="Catcheside D."/>
            <person name="Li W."/>
            <person name="Pratt R.J."/>
            <person name="Osmani S.A."/>
            <person name="DeSouza C.P."/>
            <person name="Glass L."/>
            <person name="Orbach M.J."/>
            <person name="Berglund J.A."/>
            <person name="Voelker R."/>
            <person name="Yarden O."/>
            <person name="Plamann M."/>
            <person name="Seiler S."/>
            <person name="Dunlap J."/>
            <person name="Radford A."/>
            <person name="Aramayo R."/>
            <person name="Natvig D.O."/>
            <person name="Alex L.A."/>
            <person name="Mannhaupt G."/>
            <person name="Ebbole D.J."/>
            <person name="Freitag M."/>
            <person name="Paulsen I."/>
            <person name="Sachs M.S."/>
            <person name="Lander E.S."/>
            <person name="Nusbaum C."/>
            <person name="Birren B."/>
        </authorList>
    </citation>
    <scope>NUCLEOTIDE SEQUENCE [LARGE SCALE GENOMIC DNA]</scope>
    <source>
        <strain evidence="4">ATCC 24698 / 74-OR23-1A / CBS 708.71 / DSM 1257 / FGSC 987</strain>
    </source>
</reference>
<feature type="region of interest" description="Disordered" evidence="1">
    <location>
        <begin position="705"/>
        <end position="766"/>
    </location>
</feature>
<protein>
    <submittedName>
        <fullName evidence="3">Uncharacterized protein</fullName>
    </submittedName>
</protein>
<dbReference type="InParanoid" id="Q7SBH4"/>
<dbReference type="KEGG" id="ncr:NCU07582"/>
<dbReference type="GO" id="GO:1903338">
    <property type="term" value="P:regulation of cell wall organization or biogenesis"/>
    <property type="evidence" value="ECO:0000318"/>
    <property type="project" value="GO_Central"/>
</dbReference>
<dbReference type="RefSeq" id="XP_962962.2">
    <property type="nucleotide sequence ID" value="XM_957869.2"/>
</dbReference>
<sequence length="766" mass="81153">MKATAPTLRWRNFARAEATRAWVEATKRQALNTSEDDSLSDTNSLNSLSDDNSLDSDSDAGRQQPPRTTNPPQLTGATKTRQRLTAGSRARVTRRSLEQRQAINTSDDDSVDSLDNSLDSADSSADEARPLPTSTTTKRSNLSSKTRARLAAKHRRALDARQALDSDSADSAKDSLDSGAESSADEAKPLGRPTRTQKRRARRTIDVRQALDSSADDNSLDSLESGLSDGNSSANEARPTLAPTNPPILAPRNRNRLTFGQRQQHKAAIRRSIAARQNNLQDPNTSDSNSLSDDNSLSSLSDNNSLDSNSVDSASDSDAARPQPTNPANLTSKAPKRLGAGSGASSRPTRISRREFLPLGKRNAPAEHPEHPEDEEDDAASVSSVSSGDSDDEKKEEEEKDEKEKEKTKTSTVTAAPTATAIGSVATTTTATVNGSATATITSTSAPSATSEPEDALAPVNSGDATALPNLSLAPAATATPSSVLGAIDNQPQADTQGQQTPVPTAKKMSAGATAGIVIGVLGFIALLAGAFFLFMKWRRRRRESSLFGPKTPLADEKGGPPPAITFTRPSWPNQNQNQGQGQTNSAQRDPNNNNNKTNSEVINDLIRAAYAAEGEGRNTMADAHDAANQHNYLDEKAYAMLAGHPPTPAATEKRGVSKWLADVMTPRQSTISMAQKWPYPVDPPPETMPVGGGGTYMPSGNGMTTTKQKRLTPPRLPLKPVVPPSMLRPGAAVGGTGLPPGSNVNPRMTVATQTTTTTSSSARWG</sequence>
<feature type="region of interest" description="Disordered" evidence="1">
    <location>
        <begin position="548"/>
        <end position="599"/>
    </location>
</feature>
<feature type="region of interest" description="Disordered" evidence="1">
    <location>
        <begin position="28"/>
        <end position="253"/>
    </location>
</feature>
<keyword evidence="2" id="KW-1133">Transmembrane helix</keyword>
<dbReference type="CDD" id="cd12087">
    <property type="entry name" value="TM_EGFR-like"/>
    <property type="match status" value="1"/>
</dbReference>
<dbReference type="EMBL" id="CM002239">
    <property type="protein sequence ID" value="EAA33726.2"/>
    <property type="molecule type" value="Genomic_DNA"/>
</dbReference>
<evidence type="ECO:0000256" key="2">
    <source>
        <dbReference type="SAM" id="Phobius"/>
    </source>
</evidence>
<feature type="compositionally biased region" description="Low complexity" evidence="1">
    <location>
        <begin position="113"/>
        <end position="123"/>
    </location>
</feature>
<keyword evidence="2" id="KW-0472">Membrane</keyword>
<feature type="transmembrane region" description="Helical" evidence="2">
    <location>
        <begin position="511"/>
        <end position="535"/>
    </location>
</feature>
<feature type="region of interest" description="Disordered" evidence="1">
    <location>
        <begin position="486"/>
        <end position="505"/>
    </location>
</feature>